<protein>
    <submittedName>
        <fullName evidence="1">Uncharacterized protein</fullName>
    </submittedName>
</protein>
<name>A0A383DKT4_9ZZZZ</name>
<dbReference type="EMBL" id="UINC01217730">
    <property type="protein sequence ID" value="SVE44458.1"/>
    <property type="molecule type" value="Genomic_DNA"/>
</dbReference>
<gene>
    <name evidence="1" type="ORF">METZ01_LOCUS497312</name>
</gene>
<proteinExistence type="predicted"/>
<organism evidence="1">
    <name type="scientific">marine metagenome</name>
    <dbReference type="NCBI Taxonomy" id="408172"/>
    <lineage>
        <taxon>unclassified sequences</taxon>
        <taxon>metagenomes</taxon>
        <taxon>ecological metagenomes</taxon>
    </lineage>
</organism>
<dbReference type="AlphaFoldDB" id="A0A383DKT4"/>
<evidence type="ECO:0000313" key="1">
    <source>
        <dbReference type="EMBL" id="SVE44458.1"/>
    </source>
</evidence>
<feature type="non-terminal residue" evidence="1">
    <location>
        <position position="54"/>
    </location>
</feature>
<reference evidence="1" key="1">
    <citation type="submission" date="2018-05" db="EMBL/GenBank/DDBJ databases">
        <authorList>
            <person name="Lanie J.A."/>
            <person name="Ng W.-L."/>
            <person name="Kazmierczak K.M."/>
            <person name="Andrzejewski T.M."/>
            <person name="Davidsen T.M."/>
            <person name="Wayne K.J."/>
            <person name="Tettelin H."/>
            <person name="Glass J.I."/>
            <person name="Rusch D."/>
            <person name="Podicherti R."/>
            <person name="Tsui H.-C.T."/>
            <person name="Winkler M.E."/>
        </authorList>
    </citation>
    <scope>NUCLEOTIDE SEQUENCE</scope>
</reference>
<sequence>MMNFSKQTTNYVNYFKTIGVTSNQPVGRGFSAPVDLSINHRTDQIYVLNRGKPK</sequence>
<accession>A0A383DKT4</accession>